<proteinExistence type="predicted"/>
<evidence type="ECO:0000313" key="1">
    <source>
        <dbReference type="EnsemblPlants" id="Bra019096.1-P"/>
    </source>
</evidence>
<reference evidence="1 2" key="1">
    <citation type="journal article" date="2011" name="Nat. Genet.">
        <title>The genome of the mesopolyploid crop species Brassica rapa.</title>
        <authorList>
            <consortium name="Brassica rapa Genome Sequencing Project Consortium"/>
            <person name="Wang X."/>
            <person name="Wang H."/>
            <person name="Wang J."/>
            <person name="Sun R."/>
            <person name="Wu J."/>
            <person name="Liu S."/>
            <person name="Bai Y."/>
            <person name="Mun J.H."/>
            <person name="Bancroft I."/>
            <person name="Cheng F."/>
            <person name="Huang S."/>
            <person name="Li X."/>
            <person name="Hua W."/>
            <person name="Wang J."/>
            <person name="Wang X."/>
            <person name="Freeling M."/>
            <person name="Pires J.C."/>
            <person name="Paterson A.H."/>
            <person name="Chalhoub B."/>
            <person name="Wang B."/>
            <person name="Hayward A."/>
            <person name="Sharpe A.G."/>
            <person name="Park B.S."/>
            <person name="Weisshaar B."/>
            <person name="Liu B."/>
            <person name="Li B."/>
            <person name="Liu B."/>
            <person name="Tong C."/>
            <person name="Song C."/>
            <person name="Duran C."/>
            <person name="Peng C."/>
            <person name="Geng C."/>
            <person name="Koh C."/>
            <person name="Lin C."/>
            <person name="Edwards D."/>
            <person name="Mu D."/>
            <person name="Shen D."/>
            <person name="Soumpourou E."/>
            <person name="Li F."/>
            <person name="Fraser F."/>
            <person name="Conant G."/>
            <person name="Lassalle G."/>
            <person name="King G.J."/>
            <person name="Bonnema G."/>
            <person name="Tang H."/>
            <person name="Wang H."/>
            <person name="Belcram H."/>
            <person name="Zhou H."/>
            <person name="Hirakawa H."/>
            <person name="Abe H."/>
            <person name="Guo H."/>
            <person name="Wang H."/>
            <person name="Jin H."/>
            <person name="Parkin I.A."/>
            <person name="Batley J."/>
            <person name="Kim J.S."/>
            <person name="Just J."/>
            <person name="Li J."/>
            <person name="Xu J."/>
            <person name="Deng J."/>
            <person name="Kim J.A."/>
            <person name="Li J."/>
            <person name="Yu J."/>
            <person name="Meng J."/>
            <person name="Wang J."/>
            <person name="Min J."/>
            <person name="Poulain J."/>
            <person name="Wang J."/>
            <person name="Hatakeyama K."/>
            <person name="Wu K."/>
            <person name="Wang L."/>
            <person name="Fang L."/>
            <person name="Trick M."/>
            <person name="Links M.G."/>
            <person name="Zhao M."/>
            <person name="Jin M."/>
            <person name="Ramchiary N."/>
            <person name="Drou N."/>
            <person name="Berkman P.J."/>
            <person name="Cai Q."/>
            <person name="Huang Q."/>
            <person name="Li R."/>
            <person name="Tabata S."/>
            <person name="Cheng S."/>
            <person name="Zhang S."/>
            <person name="Zhang S."/>
            <person name="Huang S."/>
            <person name="Sato S."/>
            <person name="Sun S."/>
            <person name="Kwon S.J."/>
            <person name="Choi S.R."/>
            <person name="Lee T.H."/>
            <person name="Fan W."/>
            <person name="Zhao X."/>
            <person name="Tan X."/>
            <person name="Xu X."/>
            <person name="Wang Y."/>
            <person name="Qiu Y."/>
            <person name="Yin Y."/>
            <person name="Li Y."/>
            <person name="Du Y."/>
            <person name="Liao Y."/>
            <person name="Lim Y."/>
            <person name="Narusaka Y."/>
            <person name="Wang Y."/>
            <person name="Wang Z."/>
            <person name="Li Z."/>
            <person name="Wang Z."/>
            <person name="Xiong Z."/>
            <person name="Zhang Z."/>
        </authorList>
    </citation>
    <scope>NUCLEOTIDE SEQUENCE [LARGE SCALE GENOMIC DNA]</scope>
    <source>
        <strain evidence="1 2">cv. Chiifu-401-42</strain>
    </source>
</reference>
<dbReference type="AlphaFoldDB" id="M4DRF3"/>
<keyword evidence="2" id="KW-1185">Reference proteome</keyword>
<dbReference type="InParanoid" id="M4DRF3"/>
<accession>M4DRF3</accession>
<evidence type="ECO:0000313" key="2">
    <source>
        <dbReference type="Proteomes" id="UP000011750"/>
    </source>
</evidence>
<reference evidence="1 2" key="2">
    <citation type="journal article" date="2018" name="Hortic Res">
        <title>Improved Brassica rapa reference genome by single-molecule sequencing and chromosome conformation capture technologies.</title>
        <authorList>
            <person name="Zhang L."/>
            <person name="Cai X."/>
            <person name="Wu J."/>
            <person name="Liu M."/>
            <person name="Grob S."/>
            <person name="Cheng F."/>
            <person name="Liang J."/>
            <person name="Cai C."/>
            <person name="Liu Z."/>
            <person name="Liu B."/>
            <person name="Wang F."/>
            <person name="Li S."/>
            <person name="Liu F."/>
            <person name="Li X."/>
            <person name="Cheng L."/>
            <person name="Yang W."/>
            <person name="Li M.H."/>
            <person name="Grossniklaus U."/>
            <person name="Zheng H."/>
            <person name="Wang X."/>
        </authorList>
    </citation>
    <scope>NUCLEOTIDE SEQUENCE [LARGE SCALE GENOMIC DNA]</scope>
    <source>
        <strain evidence="1 2">cv. Chiifu-401-42</strain>
    </source>
</reference>
<sequence length="106" mass="11605">MASSDVVLAHSAFDALRLGRSPQIIVGRDLNLQSPFTVPPKPIARIPAASASSFEVFVDEEEESTEYMDPSYKKLDKAEVADSGDFEASVVEDLCGGRLDREKEEE</sequence>
<dbReference type="HOGENOM" id="CLU_2226942_0_0_1"/>
<dbReference type="EnsemblPlants" id="Bra019096.1">
    <property type="protein sequence ID" value="Bra019096.1-P"/>
    <property type="gene ID" value="Bra019096"/>
</dbReference>
<organism evidence="1 2">
    <name type="scientific">Brassica campestris</name>
    <name type="common">Field mustard</name>
    <dbReference type="NCBI Taxonomy" id="3711"/>
    <lineage>
        <taxon>Eukaryota</taxon>
        <taxon>Viridiplantae</taxon>
        <taxon>Streptophyta</taxon>
        <taxon>Embryophyta</taxon>
        <taxon>Tracheophyta</taxon>
        <taxon>Spermatophyta</taxon>
        <taxon>Magnoliopsida</taxon>
        <taxon>eudicotyledons</taxon>
        <taxon>Gunneridae</taxon>
        <taxon>Pentapetalae</taxon>
        <taxon>rosids</taxon>
        <taxon>malvids</taxon>
        <taxon>Brassicales</taxon>
        <taxon>Brassicaceae</taxon>
        <taxon>Brassiceae</taxon>
        <taxon>Brassica</taxon>
    </lineage>
</organism>
<dbReference type="Proteomes" id="UP000011750">
    <property type="component" value="Chromosome A03"/>
</dbReference>
<name>M4DRF3_BRACM</name>
<reference evidence="1" key="3">
    <citation type="submission" date="2023-03" db="UniProtKB">
        <authorList>
            <consortium name="EnsemblPlants"/>
        </authorList>
    </citation>
    <scope>IDENTIFICATION</scope>
    <source>
        <strain evidence="1">cv. Chiifu-401-42</strain>
    </source>
</reference>
<protein>
    <submittedName>
        <fullName evidence="1">Uncharacterized protein</fullName>
    </submittedName>
</protein>
<dbReference type="Gramene" id="Bra019096.1">
    <property type="protein sequence ID" value="Bra019096.1-P"/>
    <property type="gene ID" value="Bra019096"/>
</dbReference>